<dbReference type="InParanoid" id="D8LHI4"/>
<evidence type="ECO:0008006" key="4">
    <source>
        <dbReference type="Google" id="ProtNLM"/>
    </source>
</evidence>
<proteinExistence type="predicted"/>
<feature type="transmembrane region" description="Helical" evidence="1">
    <location>
        <begin position="264"/>
        <end position="284"/>
    </location>
</feature>
<dbReference type="AlphaFoldDB" id="D8LHI4"/>
<dbReference type="OrthoDB" id="8068875at2759"/>
<feature type="transmembrane region" description="Helical" evidence="1">
    <location>
        <begin position="365"/>
        <end position="384"/>
    </location>
</feature>
<evidence type="ECO:0000313" key="3">
    <source>
        <dbReference type="Proteomes" id="UP000002630"/>
    </source>
</evidence>
<dbReference type="PANTHER" id="PTHR31610:SF0">
    <property type="entry name" value="SLC26A_SULP TRANSPORTER DOMAIN-CONTAINING PROTEIN"/>
    <property type="match status" value="1"/>
</dbReference>
<evidence type="ECO:0000256" key="1">
    <source>
        <dbReference type="SAM" id="Phobius"/>
    </source>
</evidence>
<keyword evidence="1" id="KW-1133">Transmembrane helix</keyword>
<dbReference type="eggNOG" id="ENOG502QRYA">
    <property type="taxonomic scope" value="Eukaryota"/>
</dbReference>
<gene>
    <name evidence="2" type="ORF">Esi_0192_0047</name>
</gene>
<feature type="transmembrane region" description="Helical" evidence="1">
    <location>
        <begin position="123"/>
        <end position="146"/>
    </location>
</feature>
<sequence>MASMMSYLSFGGVEWGCMSQLFFDNTSTLLGVLGAIFNMTFFGVPIEIINEVVYQKILPGLGVTLVFGNTYYTYLAMRRSKACGRAFTAQPYGINTPGAFAFVFNIIYPVYFSGTGTPTENFIKAYNVALAANFISGIISVVMGTFGPQMLRVVPPAALLVPVAGIGFAFLGLEQATTPFGAPLVGFLTITTLFLGWYANVRIGWGNYRCPEALQVIIVGVILGWATGLNESEDVDAAVDLVKWYGPTWTGGDMLENFGDTKDYLGIVFPIAISAVGTSLMALVSAKAAGDAYPVTESMVADGVGTMITSLFGSPFGTVMYFGHPAYKKSGAKTGYSLINGLLYLFLSWFGLVALIRSIVNQPTIGPIVLFVGLMLLEECFRFLPARHYAAVLFGLFPSIADWVTNIAARGPLAGVAEDGTDYNTNLPDLTDGWWGILGLKRGAILVSLCWVAMLVHIIDRKWWQASVWAVISACFTAVGIIHVPVAGFDDFTSTVGDLCTPVTDDLEVVTTASCWDHADQWHYMTAYLMMAVVFVAIEGVRRAGVGNLDEPILTEEADAFKDWYGDEPPTTGPKVEEDKSVAVVSVPMA</sequence>
<name>D8LHI4_ECTSI</name>
<dbReference type="OMA" id="CEENCAP"/>
<reference evidence="2 3" key="1">
    <citation type="journal article" date="2010" name="Nature">
        <title>The Ectocarpus genome and the independent evolution of multicellularity in brown algae.</title>
        <authorList>
            <person name="Cock J.M."/>
            <person name="Sterck L."/>
            <person name="Rouze P."/>
            <person name="Scornet D."/>
            <person name="Allen A.E."/>
            <person name="Amoutzias G."/>
            <person name="Anthouard V."/>
            <person name="Artiguenave F."/>
            <person name="Aury J.M."/>
            <person name="Badger J.H."/>
            <person name="Beszteri B."/>
            <person name="Billiau K."/>
            <person name="Bonnet E."/>
            <person name="Bothwell J.H."/>
            <person name="Bowler C."/>
            <person name="Boyen C."/>
            <person name="Brownlee C."/>
            <person name="Carrano C.J."/>
            <person name="Charrier B."/>
            <person name="Cho G.Y."/>
            <person name="Coelho S.M."/>
            <person name="Collen J."/>
            <person name="Corre E."/>
            <person name="Da Silva C."/>
            <person name="Delage L."/>
            <person name="Delaroque N."/>
            <person name="Dittami S.M."/>
            <person name="Doulbeau S."/>
            <person name="Elias M."/>
            <person name="Farnham G."/>
            <person name="Gachon C.M."/>
            <person name="Gschloessl B."/>
            <person name="Heesch S."/>
            <person name="Jabbari K."/>
            <person name="Jubin C."/>
            <person name="Kawai H."/>
            <person name="Kimura K."/>
            <person name="Kloareg B."/>
            <person name="Kupper F.C."/>
            <person name="Lang D."/>
            <person name="Le Bail A."/>
            <person name="Leblanc C."/>
            <person name="Lerouge P."/>
            <person name="Lohr M."/>
            <person name="Lopez P.J."/>
            <person name="Martens C."/>
            <person name="Maumus F."/>
            <person name="Michel G."/>
            <person name="Miranda-Saavedra D."/>
            <person name="Morales J."/>
            <person name="Moreau H."/>
            <person name="Motomura T."/>
            <person name="Nagasato C."/>
            <person name="Napoli C.A."/>
            <person name="Nelson D.R."/>
            <person name="Nyvall-Collen P."/>
            <person name="Peters A.F."/>
            <person name="Pommier C."/>
            <person name="Potin P."/>
            <person name="Poulain J."/>
            <person name="Quesneville H."/>
            <person name="Read B."/>
            <person name="Rensing S.A."/>
            <person name="Ritter A."/>
            <person name="Rousvoal S."/>
            <person name="Samanta M."/>
            <person name="Samson G."/>
            <person name="Schroeder D.C."/>
            <person name="Segurens B."/>
            <person name="Strittmatter M."/>
            <person name="Tonon T."/>
            <person name="Tregear J.W."/>
            <person name="Valentin K."/>
            <person name="von Dassow P."/>
            <person name="Yamagishi T."/>
            <person name="Van de Peer Y."/>
            <person name="Wincker P."/>
        </authorList>
    </citation>
    <scope>NUCLEOTIDE SEQUENCE [LARGE SCALE GENOMIC DNA]</scope>
    <source>
        <strain evidence="3">Ec32 / CCAP1310/4</strain>
    </source>
</reference>
<organism evidence="2 3">
    <name type="scientific">Ectocarpus siliculosus</name>
    <name type="common">Brown alga</name>
    <name type="synonym">Conferva siliculosa</name>
    <dbReference type="NCBI Taxonomy" id="2880"/>
    <lineage>
        <taxon>Eukaryota</taxon>
        <taxon>Sar</taxon>
        <taxon>Stramenopiles</taxon>
        <taxon>Ochrophyta</taxon>
        <taxon>PX clade</taxon>
        <taxon>Phaeophyceae</taxon>
        <taxon>Ectocarpales</taxon>
        <taxon>Ectocarpaceae</taxon>
        <taxon>Ectocarpus</taxon>
    </lineage>
</organism>
<evidence type="ECO:0000313" key="2">
    <source>
        <dbReference type="EMBL" id="CBN79135.1"/>
    </source>
</evidence>
<protein>
    <recommendedName>
        <fullName evidence="4">Xanthine/uracil/vitamin C permease</fullName>
    </recommendedName>
</protein>
<keyword evidence="3" id="KW-1185">Reference proteome</keyword>
<keyword evidence="1" id="KW-0472">Membrane</keyword>
<feature type="transmembrane region" description="Helical" evidence="1">
    <location>
        <begin position="179"/>
        <end position="199"/>
    </location>
</feature>
<keyword evidence="1" id="KW-0812">Transmembrane</keyword>
<feature type="transmembrane region" description="Helical" evidence="1">
    <location>
        <begin position="153"/>
        <end position="173"/>
    </location>
</feature>
<accession>D8LHI4</accession>
<feature type="transmembrane region" description="Helical" evidence="1">
    <location>
        <begin position="52"/>
        <end position="72"/>
    </location>
</feature>
<feature type="transmembrane region" description="Helical" evidence="1">
    <location>
        <begin position="391"/>
        <end position="413"/>
    </location>
</feature>
<feature type="transmembrane region" description="Helical" evidence="1">
    <location>
        <begin position="433"/>
        <end position="456"/>
    </location>
</feature>
<dbReference type="PANTHER" id="PTHR31610">
    <property type="entry name" value="SLR0360 PROTEIN"/>
    <property type="match status" value="1"/>
</dbReference>
<dbReference type="EMBL" id="FN648367">
    <property type="protein sequence ID" value="CBN79135.1"/>
    <property type="molecule type" value="Genomic_DNA"/>
</dbReference>
<feature type="transmembrane region" description="Helical" evidence="1">
    <location>
        <begin position="522"/>
        <end position="541"/>
    </location>
</feature>
<dbReference type="EMBL" id="FN649748">
    <property type="protein sequence ID" value="CBN79135.1"/>
    <property type="molecule type" value="Genomic_DNA"/>
</dbReference>
<feature type="transmembrane region" description="Helical" evidence="1">
    <location>
        <begin position="468"/>
        <end position="489"/>
    </location>
</feature>
<feature type="transmembrane region" description="Helical" evidence="1">
    <location>
        <begin position="28"/>
        <end position="46"/>
    </location>
</feature>
<feature type="transmembrane region" description="Helical" evidence="1">
    <location>
        <begin position="92"/>
        <end position="111"/>
    </location>
</feature>
<feature type="transmembrane region" description="Helical" evidence="1">
    <location>
        <begin position="304"/>
        <end position="323"/>
    </location>
</feature>
<feature type="transmembrane region" description="Helical" evidence="1">
    <location>
        <begin position="335"/>
        <end position="359"/>
    </location>
</feature>
<dbReference type="Proteomes" id="UP000002630">
    <property type="component" value="Linkage Group LG23"/>
</dbReference>